<evidence type="ECO:0000313" key="2">
    <source>
        <dbReference type="Proteomes" id="UP000306420"/>
    </source>
</evidence>
<dbReference type="AlphaFoldDB" id="A0A5R9DRS4"/>
<gene>
    <name evidence="1" type="ORF">FEZ33_11685</name>
</gene>
<evidence type="ECO:0000313" key="1">
    <source>
        <dbReference type="EMBL" id="TLQ38563.1"/>
    </source>
</evidence>
<organism evidence="1 2">
    <name type="scientific">Ruoffia tabacinasalis</name>
    <dbReference type="NCBI Taxonomy" id="87458"/>
    <lineage>
        <taxon>Bacteria</taxon>
        <taxon>Bacillati</taxon>
        <taxon>Bacillota</taxon>
        <taxon>Bacilli</taxon>
        <taxon>Lactobacillales</taxon>
        <taxon>Aerococcaceae</taxon>
        <taxon>Ruoffia</taxon>
    </lineage>
</organism>
<protein>
    <submittedName>
        <fullName evidence="1">Uncharacterized protein</fullName>
    </submittedName>
</protein>
<name>A0A5R9DRS4_9LACT</name>
<proteinExistence type="predicted"/>
<accession>A0A5R9DRS4</accession>
<dbReference type="Proteomes" id="UP000306420">
    <property type="component" value="Unassembled WGS sequence"/>
</dbReference>
<comment type="caution">
    <text evidence="1">The sequence shown here is derived from an EMBL/GenBank/DDBJ whole genome shotgun (WGS) entry which is preliminary data.</text>
</comment>
<dbReference type="RefSeq" id="WP_138405549.1">
    <property type="nucleotide sequence ID" value="NZ_VBSP01000073.1"/>
</dbReference>
<reference evidence="1 2" key="1">
    <citation type="submission" date="2019-05" db="EMBL/GenBank/DDBJ databases">
        <title>The metagenome of a microbial culture collection derived from dairy environment covers the genomic content of the human microbiome.</title>
        <authorList>
            <person name="Roder T."/>
            <person name="Wuthrich D."/>
            <person name="Sattari Z."/>
            <person name="Von Ah U."/>
            <person name="Bar C."/>
            <person name="Ronchi F."/>
            <person name="Macpherson A.J."/>
            <person name="Ganal-Vonarburg S.C."/>
            <person name="Bruggmann R."/>
            <person name="Vergeres G."/>
        </authorList>
    </citation>
    <scope>NUCLEOTIDE SEQUENCE [LARGE SCALE GENOMIC DNA]</scope>
    <source>
        <strain evidence="1 2">FAM 24227</strain>
    </source>
</reference>
<dbReference type="EMBL" id="VBSP01000073">
    <property type="protein sequence ID" value="TLQ38563.1"/>
    <property type="molecule type" value="Genomic_DNA"/>
</dbReference>
<sequence length="134" mass="15367">MPQLAYEPLTEPTLTCEKVFSVQPIFSKKQIQKFYDQASISRVAIGHVISLDEEQIILLTSDEPEENPTVTQHLLEDLQFELGKLVKREPSSDIVKRQQRLINKYDRIIDAIEALPETSDEIVDRDLIAEKLSC</sequence>